<dbReference type="RefSeq" id="WP_163677869.1">
    <property type="nucleotide sequence ID" value="NZ_JAAIYP010000035.1"/>
</dbReference>
<comment type="caution">
    <text evidence="6">The sequence shown here is derived from an EMBL/GenBank/DDBJ whole genome shotgun (WGS) entry which is preliminary data.</text>
</comment>
<keyword evidence="6" id="KW-0378">Hydrolase</keyword>
<evidence type="ECO:0000313" key="7">
    <source>
        <dbReference type="Proteomes" id="UP000480684"/>
    </source>
</evidence>
<gene>
    <name evidence="6" type="ORF">G4223_08610</name>
</gene>
<feature type="region of interest" description="Disordered" evidence="3">
    <location>
        <begin position="254"/>
        <end position="275"/>
    </location>
</feature>
<dbReference type="InterPro" id="IPR033116">
    <property type="entry name" value="TRYPSIN_SER"/>
</dbReference>
<dbReference type="InterPro" id="IPR001314">
    <property type="entry name" value="Peptidase_S1A"/>
</dbReference>
<dbReference type="Pfam" id="PF00089">
    <property type="entry name" value="Trypsin"/>
    <property type="match status" value="1"/>
</dbReference>
<dbReference type="GO" id="GO:0006508">
    <property type="term" value="P:proteolysis"/>
    <property type="evidence" value="ECO:0007669"/>
    <property type="project" value="UniProtKB-KW"/>
</dbReference>
<proteinExistence type="predicted"/>
<dbReference type="InterPro" id="IPR043504">
    <property type="entry name" value="Peptidase_S1_PA_chymotrypsin"/>
</dbReference>
<keyword evidence="1 4" id="KW-0732">Signal</keyword>
<dbReference type="Gene3D" id="2.40.10.10">
    <property type="entry name" value="Trypsin-like serine proteases"/>
    <property type="match status" value="2"/>
</dbReference>
<protein>
    <submittedName>
        <fullName evidence="6">Trypsin-like serine protease</fullName>
    </submittedName>
</protein>
<dbReference type="GO" id="GO:0004252">
    <property type="term" value="F:serine-type endopeptidase activity"/>
    <property type="evidence" value="ECO:0007669"/>
    <property type="project" value="InterPro"/>
</dbReference>
<dbReference type="AlphaFoldDB" id="A0A7C9UW60"/>
<reference evidence="6 7" key="1">
    <citation type="submission" date="2020-02" db="EMBL/GenBank/DDBJ databases">
        <authorList>
            <person name="Dziuba M."/>
            <person name="Kuznetsov B."/>
            <person name="Mardanov A."/>
            <person name="Ravin N."/>
            <person name="Grouzdev D."/>
        </authorList>
    </citation>
    <scope>NUCLEOTIDE SEQUENCE [LARGE SCALE GENOMIC DNA]</scope>
    <source>
        <strain evidence="6 7">SpK</strain>
    </source>
</reference>
<dbReference type="InterPro" id="IPR009003">
    <property type="entry name" value="Peptidase_S1_PA"/>
</dbReference>
<feature type="chain" id="PRO_5028940347" evidence="4">
    <location>
        <begin position="20"/>
        <end position="275"/>
    </location>
</feature>
<feature type="signal peptide" evidence="4">
    <location>
        <begin position="1"/>
        <end position="19"/>
    </location>
</feature>
<dbReference type="SMART" id="SM00020">
    <property type="entry name" value="Tryp_SPc"/>
    <property type="match status" value="1"/>
</dbReference>
<dbReference type="PANTHER" id="PTHR15462:SF8">
    <property type="entry name" value="SERINE PROTEASE"/>
    <property type="match status" value="1"/>
</dbReference>
<evidence type="ECO:0000313" key="6">
    <source>
        <dbReference type="EMBL" id="NFV80170.1"/>
    </source>
</evidence>
<evidence type="ECO:0000256" key="2">
    <source>
        <dbReference type="ARBA" id="ARBA00023157"/>
    </source>
</evidence>
<evidence type="ECO:0000256" key="4">
    <source>
        <dbReference type="SAM" id="SignalP"/>
    </source>
</evidence>
<accession>A0A7C9UW60</accession>
<feature type="domain" description="Peptidase S1" evidence="5">
    <location>
        <begin position="33"/>
        <end position="275"/>
    </location>
</feature>
<dbReference type="PANTHER" id="PTHR15462">
    <property type="entry name" value="SERINE PROTEASE"/>
    <property type="match status" value="1"/>
</dbReference>
<dbReference type="EMBL" id="JAAIYP010000035">
    <property type="protein sequence ID" value="NFV80170.1"/>
    <property type="molecule type" value="Genomic_DNA"/>
</dbReference>
<dbReference type="PROSITE" id="PS50240">
    <property type="entry name" value="TRYPSIN_DOM"/>
    <property type="match status" value="1"/>
</dbReference>
<evidence type="ECO:0000256" key="3">
    <source>
        <dbReference type="SAM" id="MobiDB-lite"/>
    </source>
</evidence>
<evidence type="ECO:0000259" key="5">
    <source>
        <dbReference type="PROSITE" id="PS50240"/>
    </source>
</evidence>
<dbReference type="InterPro" id="IPR050966">
    <property type="entry name" value="Glutamyl_endopeptidase"/>
</dbReference>
<keyword evidence="2" id="KW-1015">Disulfide bond</keyword>
<name>A0A7C9UW60_9PROT</name>
<sequence>MRWLCILAAALLLPFPAWAGDQSQRLARELRGLKGDDDRLAVVAAQYPWSAMGRLNNGLGGHCSAVLVGPRLVATAAHCLWNRRTRAPIPVSSLTFVAGYDRGDYLRASKVAVMHASPGWNLFTNNQGAGLATRADDWALLELVEPVGEAVGWVGLGADPAAGERVTAAGYGKDKAHVPMAHLGCRVLERRGPLVVNDCDAVQGDSGGPLLLWRDGRPLLAGLNVAVMVGRGDLGVAVGVSTFKAEAERLGAVSGRAGSQSQPLDEAVRTRVTQP</sequence>
<dbReference type="InterPro" id="IPR001254">
    <property type="entry name" value="Trypsin_dom"/>
</dbReference>
<keyword evidence="6" id="KW-0645">Protease</keyword>
<dbReference type="SUPFAM" id="SSF50494">
    <property type="entry name" value="Trypsin-like serine proteases"/>
    <property type="match status" value="1"/>
</dbReference>
<dbReference type="PRINTS" id="PR00722">
    <property type="entry name" value="CHYMOTRYPSIN"/>
</dbReference>
<organism evidence="6 7">
    <name type="scientific">Magnetospirillum aberrantis SpK</name>
    <dbReference type="NCBI Taxonomy" id="908842"/>
    <lineage>
        <taxon>Bacteria</taxon>
        <taxon>Pseudomonadati</taxon>
        <taxon>Pseudomonadota</taxon>
        <taxon>Alphaproteobacteria</taxon>
        <taxon>Rhodospirillales</taxon>
        <taxon>Rhodospirillaceae</taxon>
        <taxon>Magnetospirillum</taxon>
    </lineage>
</organism>
<keyword evidence="7" id="KW-1185">Reference proteome</keyword>
<evidence type="ECO:0000256" key="1">
    <source>
        <dbReference type="ARBA" id="ARBA00022729"/>
    </source>
</evidence>
<dbReference type="PROSITE" id="PS00135">
    <property type="entry name" value="TRYPSIN_SER"/>
    <property type="match status" value="1"/>
</dbReference>
<dbReference type="Proteomes" id="UP000480684">
    <property type="component" value="Unassembled WGS sequence"/>
</dbReference>